<gene>
    <name evidence="2" type="ORF">HK100_000727</name>
</gene>
<evidence type="ECO:0000313" key="3">
    <source>
        <dbReference type="Proteomes" id="UP001211907"/>
    </source>
</evidence>
<feature type="compositionally biased region" description="Polar residues" evidence="1">
    <location>
        <begin position="127"/>
        <end position="141"/>
    </location>
</feature>
<dbReference type="Proteomes" id="UP001211907">
    <property type="component" value="Unassembled WGS sequence"/>
</dbReference>
<evidence type="ECO:0000313" key="2">
    <source>
        <dbReference type="EMBL" id="KAJ3117840.1"/>
    </source>
</evidence>
<dbReference type="EMBL" id="JADGJH010001149">
    <property type="protein sequence ID" value="KAJ3117840.1"/>
    <property type="molecule type" value="Genomic_DNA"/>
</dbReference>
<sequence length="218" mass="24337">MPGAEPETRAWEQIFAAVTTAGDLLIFDANSTLSSSLPLVQPNTQIHLESFSGGYRTDAKEWILELYGSNNTAEDDTKDPLLLKLPSYPTFILWTRALESINLNSSKSSRYSRPPSPNTSFIAPSATEFSPPSVPSTTALRGRPYSQNDLILRRRKSAAGSFHSHRSDLAWNSFDYGRRDENESIPPVPTNPVVMNQLKTATQRKSSWISFKWLKKSS</sequence>
<accession>A0AAD5XCC8</accession>
<dbReference type="AlphaFoldDB" id="A0AAD5XCC8"/>
<feature type="region of interest" description="Disordered" evidence="1">
    <location>
        <begin position="105"/>
        <end position="141"/>
    </location>
</feature>
<comment type="caution">
    <text evidence="2">The sequence shown here is derived from an EMBL/GenBank/DDBJ whole genome shotgun (WGS) entry which is preliminary data.</text>
</comment>
<keyword evidence="3" id="KW-1185">Reference proteome</keyword>
<name>A0AAD5XCC8_9FUNG</name>
<organism evidence="2 3">
    <name type="scientific">Physocladia obscura</name>
    <dbReference type="NCBI Taxonomy" id="109957"/>
    <lineage>
        <taxon>Eukaryota</taxon>
        <taxon>Fungi</taxon>
        <taxon>Fungi incertae sedis</taxon>
        <taxon>Chytridiomycota</taxon>
        <taxon>Chytridiomycota incertae sedis</taxon>
        <taxon>Chytridiomycetes</taxon>
        <taxon>Chytridiales</taxon>
        <taxon>Chytriomycetaceae</taxon>
        <taxon>Physocladia</taxon>
    </lineage>
</organism>
<reference evidence="2" key="1">
    <citation type="submission" date="2020-05" db="EMBL/GenBank/DDBJ databases">
        <title>Phylogenomic resolution of chytrid fungi.</title>
        <authorList>
            <person name="Stajich J.E."/>
            <person name="Amses K."/>
            <person name="Simmons R."/>
            <person name="Seto K."/>
            <person name="Myers J."/>
            <person name="Bonds A."/>
            <person name="Quandt C.A."/>
            <person name="Barry K."/>
            <person name="Liu P."/>
            <person name="Grigoriev I."/>
            <person name="Longcore J.E."/>
            <person name="James T.Y."/>
        </authorList>
    </citation>
    <scope>NUCLEOTIDE SEQUENCE</scope>
    <source>
        <strain evidence="2">JEL0513</strain>
    </source>
</reference>
<evidence type="ECO:0000256" key="1">
    <source>
        <dbReference type="SAM" id="MobiDB-lite"/>
    </source>
</evidence>
<proteinExistence type="predicted"/>
<protein>
    <submittedName>
        <fullName evidence="2">Uncharacterized protein</fullName>
    </submittedName>
</protein>